<evidence type="ECO:0000313" key="3">
    <source>
        <dbReference type="Proteomes" id="UP000000600"/>
    </source>
</evidence>
<dbReference type="InParanoid" id="A0DWJ5"/>
<dbReference type="KEGG" id="ptm:GSPATT00021055001"/>
<keyword evidence="1" id="KW-0812">Transmembrane</keyword>
<keyword evidence="1" id="KW-0472">Membrane</keyword>
<keyword evidence="1" id="KW-1133">Transmembrane helix</keyword>
<dbReference type="RefSeq" id="XP_001454809.1">
    <property type="nucleotide sequence ID" value="XM_001454772.1"/>
</dbReference>
<keyword evidence="3" id="KW-1185">Reference proteome</keyword>
<dbReference type="AlphaFoldDB" id="A0DWJ5"/>
<feature type="transmembrane region" description="Helical" evidence="1">
    <location>
        <begin position="46"/>
        <end position="64"/>
    </location>
</feature>
<dbReference type="GeneID" id="5040594"/>
<evidence type="ECO:0000256" key="1">
    <source>
        <dbReference type="SAM" id="Phobius"/>
    </source>
</evidence>
<dbReference type="Proteomes" id="UP000000600">
    <property type="component" value="Unassembled WGS sequence"/>
</dbReference>
<accession>A0DWJ5</accession>
<evidence type="ECO:0000313" key="2">
    <source>
        <dbReference type="EMBL" id="CAK87412.1"/>
    </source>
</evidence>
<reference evidence="2 3" key="1">
    <citation type="journal article" date="2006" name="Nature">
        <title>Global trends of whole-genome duplications revealed by the ciliate Paramecium tetraurelia.</title>
        <authorList>
            <consortium name="Genoscope"/>
            <person name="Aury J.-M."/>
            <person name="Jaillon O."/>
            <person name="Duret L."/>
            <person name="Noel B."/>
            <person name="Jubin C."/>
            <person name="Porcel B.M."/>
            <person name="Segurens B."/>
            <person name="Daubin V."/>
            <person name="Anthouard V."/>
            <person name="Aiach N."/>
            <person name="Arnaiz O."/>
            <person name="Billaut A."/>
            <person name="Beisson J."/>
            <person name="Blanc I."/>
            <person name="Bouhouche K."/>
            <person name="Camara F."/>
            <person name="Duharcourt S."/>
            <person name="Guigo R."/>
            <person name="Gogendeau D."/>
            <person name="Katinka M."/>
            <person name="Keller A.-M."/>
            <person name="Kissmehl R."/>
            <person name="Klotz C."/>
            <person name="Koll F."/>
            <person name="Le Moue A."/>
            <person name="Lepere C."/>
            <person name="Malinsky S."/>
            <person name="Nowacki M."/>
            <person name="Nowak J.K."/>
            <person name="Plattner H."/>
            <person name="Poulain J."/>
            <person name="Ruiz F."/>
            <person name="Serrano V."/>
            <person name="Zagulski M."/>
            <person name="Dessen P."/>
            <person name="Betermier M."/>
            <person name="Weissenbach J."/>
            <person name="Scarpelli C."/>
            <person name="Schachter V."/>
            <person name="Sperling L."/>
            <person name="Meyer E."/>
            <person name="Cohen J."/>
            <person name="Wincker P."/>
        </authorList>
    </citation>
    <scope>NUCLEOTIDE SEQUENCE [LARGE SCALE GENOMIC DNA]</scope>
    <source>
        <strain evidence="2 3">Stock d4-2</strain>
    </source>
</reference>
<protein>
    <submittedName>
        <fullName evidence="2">Uncharacterized protein</fullName>
    </submittedName>
</protein>
<name>A0DWJ5_PARTE</name>
<organism evidence="2 3">
    <name type="scientific">Paramecium tetraurelia</name>
    <dbReference type="NCBI Taxonomy" id="5888"/>
    <lineage>
        <taxon>Eukaryota</taxon>
        <taxon>Sar</taxon>
        <taxon>Alveolata</taxon>
        <taxon>Ciliophora</taxon>
        <taxon>Intramacronucleata</taxon>
        <taxon>Oligohymenophorea</taxon>
        <taxon>Peniculida</taxon>
        <taxon>Parameciidae</taxon>
        <taxon>Paramecium</taxon>
    </lineage>
</organism>
<gene>
    <name evidence="2" type="ORF">GSPATT00021055001</name>
</gene>
<sequence>MNNECQVQVDFSKPKSIIRLLCQRSTVKYSHLTQIKNDKHQFQFKIYFLIMPITSFLSQQWIIANKQKMCEFNTSQIEESPNKDSFNHYLQDYSSPNCQFISRDKQKSSIVTRIPLYGPKAGTTQVQNYNEILEKLSSLSQFTLDQEEQSGYQKDNQQIALTK</sequence>
<proteinExistence type="predicted"/>
<dbReference type="HOGENOM" id="CLU_1630246_0_0_1"/>
<dbReference type="EMBL" id="CT868618">
    <property type="protein sequence ID" value="CAK87412.1"/>
    <property type="molecule type" value="Genomic_DNA"/>
</dbReference>